<proteinExistence type="predicted"/>
<feature type="chain" id="PRO_5014967057" evidence="1">
    <location>
        <begin position="23"/>
        <end position="127"/>
    </location>
</feature>
<keyword evidence="1" id="KW-0732">Signal</keyword>
<evidence type="ECO:0000256" key="1">
    <source>
        <dbReference type="SAM" id="SignalP"/>
    </source>
</evidence>
<name>A0A2M4D1F6_ANODA</name>
<feature type="signal peptide" evidence="1">
    <location>
        <begin position="1"/>
        <end position="22"/>
    </location>
</feature>
<evidence type="ECO:0000313" key="2">
    <source>
        <dbReference type="EMBL" id="MBW71321.1"/>
    </source>
</evidence>
<sequence>MRWVQERCFIIMLNLMLVPSSGNHHHHQARTRYVSVYLPRFNLPNSPAAPAAAVSCALVDTSVTFCSNSPRFSSASRFASCSFLSTSPLTCFIPSSTFSSATFICSSIAFSTTTALCWIAFSAACFA</sequence>
<organism evidence="2">
    <name type="scientific">Anopheles darlingi</name>
    <name type="common">Mosquito</name>
    <dbReference type="NCBI Taxonomy" id="43151"/>
    <lineage>
        <taxon>Eukaryota</taxon>
        <taxon>Metazoa</taxon>
        <taxon>Ecdysozoa</taxon>
        <taxon>Arthropoda</taxon>
        <taxon>Hexapoda</taxon>
        <taxon>Insecta</taxon>
        <taxon>Pterygota</taxon>
        <taxon>Neoptera</taxon>
        <taxon>Endopterygota</taxon>
        <taxon>Diptera</taxon>
        <taxon>Nematocera</taxon>
        <taxon>Culicoidea</taxon>
        <taxon>Culicidae</taxon>
        <taxon>Anophelinae</taxon>
        <taxon>Anopheles</taxon>
    </lineage>
</organism>
<accession>A0A2M4D1F6</accession>
<protein>
    <submittedName>
        <fullName evidence="2">Putative secreted protein</fullName>
    </submittedName>
</protein>
<dbReference type="EMBL" id="GGFL01007143">
    <property type="protein sequence ID" value="MBW71321.1"/>
    <property type="molecule type" value="Transcribed_RNA"/>
</dbReference>
<dbReference type="AlphaFoldDB" id="A0A2M4D1F6"/>
<reference evidence="2" key="1">
    <citation type="submission" date="2018-01" db="EMBL/GenBank/DDBJ databases">
        <title>An insight into the sialome of Amazonian anophelines.</title>
        <authorList>
            <person name="Ribeiro J.M."/>
            <person name="Scarpassa V."/>
            <person name="Calvo E."/>
        </authorList>
    </citation>
    <scope>NUCLEOTIDE SEQUENCE</scope>
</reference>